<dbReference type="AlphaFoldDB" id="A0AAV9Z390"/>
<organism evidence="1 2">
    <name type="scientific">Favolaschia claudopus</name>
    <dbReference type="NCBI Taxonomy" id="2862362"/>
    <lineage>
        <taxon>Eukaryota</taxon>
        <taxon>Fungi</taxon>
        <taxon>Dikarya</taxon>
        <taxon>Basidiomycota</taxon>
        <taxon>Agaricomycotina</taxon>
        <taxon>Agaricomycetes</taxon>
        <taxon>Agaricomycetidae</taxon>
        <taxon>Agaricales</taxon>
        <taxon>Marasmiineae</taxon>
        <taxon>Mycenaceae</taxon>
        <taxon>Favolaschia</taxon>
    </lineage>
</organism>
<accession>A0AAV9Z390</accession>
<name>A0AAV9Z390_9AGAR</name>
<evidence type="ECO:0000313" key="1">
    <source>
        <dbReference type="EMBL" id="KAK6969501.1"/>
    </source>
</evidence>
<keyword evidence="2" id="KW-1185">Reference proteome</keyword>
<evidence type="ECO:0000313" key="2">
    <source>
        <dbReference type="Proteomes" id="UP001362999"/>
    </source>
</evidence>
<dbReference type="EMBL" id="JAWWNJ010000222">
    <property type="protein sequence ID" value="KAK6969501.1"/>
    <property type="molecule type" value="Genomic_DNA"/>
</dbReference>
<comment type="caution">
    <text evidence="1">The sequence shown here is derived from an EMBL/GenBank/DDBJ whole genome shotgun (WGS) entry which is preliminary data.</text>
</comment>
<proteinExistence type="predicted"/>
<protein>
    <submittedName>
        <fullName evidence="1">Uncharacterized protein</fullName>
    </submittedName>
</protein>
<sequence length="80" mass="8359">MGAVFDYIYCAFVSTAKILGGFVLLPIPAVAPNSLDLGGIFSELPPIPSHAVVVAPNSSRFGTLLKELGAQFPVTVARDL</sequence>
<reference evidence="1 2" key="1">
    <citation type="journal article" date="2024" name="J Genomics">
        <title>Draft genome sequencing and assembly of Favolaschia claudopus CIRM-BRFM 2984 isolated from oak limbs.</title>
        <authorList>
            <person name="Navarro D."/>
            <person name="Drula E."/>
            <person name="Chaduli D."/>
            <person name="Cazenave R."/>
            <person name="Ahrendt S."/>
            <person name="Wang J."/>
            <person name="Lipzen A."/>
            <person name="Daum C."/>
            <person name="Barry K."/>
            <person name="Grigoriev I.V."/>
            <person name="Favel A."/>
            <person name="Rosso M.N."/>
            <person name="Martin F."/>
        </authorList>
    </citation>
    <scope>NUCLEOTIDE SEQUENCE [LARGE SCALE GENOMIC DNA]</scope>
    <source>
        <strain evidence="1 2">CIRM-BRFM 2984</strain>
    </source>
</reference>
<dbReference type="Proteomes" id="UP001362999">
    <property type="component" value="Unassembled WGS sequence"/>
</dbReference>
<gene>
    <name evidence="1" type="ORF">R3P38DRAFT_3243224</name>
</gene>